<dbReference type="OrthoDB" id="78088at2759"/>
<proteinExistence type="inferred from homology"/>
<dbReference type="RefSeq" id="XP_020084179.1">
    <property type="nucleotide sequence ID" value="XM_020228590.1"/>
</dbReference>
<feature type="region of interest" description="Disordered" evidence="2">
    <location>
        <begin position="90"/>
        <end position="128"/>
    </location>
</feature>
<dbReference type="GeneID" id="109707361"/>
<protein>
    <submittedName>
        <fullName evidence="5">Uncharacterized protein LOC109707361 isoform X1</fullName>
    </submittedName>
</protein>
<dbReference type="Gene3D" id="1.25.10.10">
    <property type="entry name" value="Leucine-rich Repeat Variant"/>
    <property type="match status" value="2"/>
</dbReference>
<dbReference type="AlphaFoldDB" id="A0A6P5EL50"/>
<gene>
    <name evidence="5" type="primary">LOC109707361</name>
</gene>
<evidence type="ECO:0000313" key="5">
    <source>
        <dbReference type="RefSeq" id="XP_020084179.1"/>
    </source>
</evidence>
<dbReference type="Pfam" id="PF07814">
    <property type="entry name" value="WAPL"/>
    <property type="match status" value="1"/>
</dbReference>
<accession>A0A6P5EL50</accession>
<sequence length="937" mass="101863">MIVRRYARRSRCGGGGSGDGDFVDLDPDSGDGAAGEFGDLLPISQSQESSHSHDRPPPLGGAFSSSQDSSPWSLDPDLLLPLPPIPDDLLLLPSSSSEPQQNLSKRARNPYGDDGVDAPRSASASVSASTATLMEAQEFGEMMEHVDEVNFALDGLRPGLPTRIRQASLLSLMSICGTPQQRRLLRAQGMAKRIIDAILGLKFDDNPSTVAAAAVFYALASDVEDDHLLDSPSCIRFLLKLLNPSTDSIVEDKAPTIGCRLLGIRMAPIPSGTNKGTDSTSRQIFSKVQKILQSSKEIKLLEGNDDGTGRLELSPRWIALLTMEKACLSAVSFEDTCDIVGRVGGNFKERLRELGGLDVIFNVLVSCYTALEGLVKDISPSISVLKEGVSMQSVILLLKCLKIMENATFLSNNNQNHLLRMNTKLESNGLPQSFVGVVLSTIKLLSVLADSSNVFRNGEPESSEIQLKRNRTDKELGPSSIDYGGCYNIDRDSMKKSSSLSHKRKKLLDSPSGLAINDSEMTVYSGSDISSGKKNFDCTSSISCNGTLSGLFRDSYTNGNGLKAKINANGAKVNAIRSGWISIKARGVEKSSSSLTKKPRMSEDVKDDFEIDSFDPFAFDEGDTEPSKWELLAMKNEPTRRQRRTVAKRELADVCELPIAVVDRSSSQLTNEENHLSGEPSCPSGNEDTNLLEDCLLTSVKVLMNLTNDNPVGCQQIAACGGLDTMVSLIVQHIPSFDLCFPENCQFKETISACQSESSSQNIKTSHVNNRHLSDHELDFLVAILGLLVNLVEKDSQNRLRLASACVSVDRPGQLDCKGITRDVIPLLCSIFLANQGAREVAGEDKDTLCEDEDYLLQGEREAEMMIIEAYAALLLAFLSTESVKVREAIASCLPNNNLQVLVPVLERFVAFHLTLNMISPETHSAVKKVIESCKEP</sequence>
<dbReference type="InterPro" id="IPR022771">
    <property type="entry name" value="WAPL_C"/>
</dbReference>
<feature type="region of interest" description="Disordered" evidence="2">
    <location>
        <begin position="666"/>
        <end position="686"/>
    </location>
</feature>
<comment type="similarity">
    <text evidence="1">Belongs to the WAPL family.</text>
</comment>
<dbReference type="InterPro" id="IPR011989">
    <property type="entry name" value="ARM-like"/>
</dbReference>
<reference evidence="5" key="2">
    <citation type="submission" date="2025-08" db="UniProtKB">
        <authorList>
            <consortium name="RefSeq"/>
        </authorList>
    </citation>
    <scope>IDENTIFICATION</scope>
    <source>
        <tissue evidence="5">Leaf</tissue>
    </source>
</reference>
<reference evidence="4" key="1">
    <citation type="journal article" date="2015" name="Nat. Genet.">
        <title>The pineapple genome and the evolution of CAM photosynthesis.</title>
        <authorList>
            <person name="Ming R."/>
            <person name="VanBuren R."/>
            <person name="Wai C.M."/>
            <person name="Tang H."/>
            <person name="Schatz M.C."/>
            <person name="Bowers J.E."/>
            <person name="Lyons E."/>
            <person name="Wang M.L."/>
            <person name="Chen J."/>
            <person name="Biggers E."/>
            <person name="Zhang J."/>
            <person name="Huang L."/>
            <person name="Zhang L."/>
            <person name="Miao W."/>
            <person name="Zhang J."/>
            <person name="Ye Z."/>
            <person name="Miao C."/>
            <person name="Lin Z."/>
            <person name="Wang H."/>
            <person name="Zhou H."/>
            <person name="Yim W.C."/>
            <person name="Priest H.D."/>
            <person name="Zheng C."/>
            <person name="Woodhouse M."/>
            <person name="Edger P.P."/>
            <person name="Guyot R."/>
            <person name="Guo H.B."/>
            <person name="Guo H."/>
            <person name="Zheng G."/>
            <person name="Singh R."/>
            <person name="Sharma A."/>
            <person name="Min X."/>
            <person name="Zheng Y."/>
            <person name="Lee H."/>
            <person name="Gurtowski J."/>
            <person name="Sedlazeck F.J."/>
            <person name="Harkess A."/>
            <person name="McKain M.R."/>
            <person name="Liao Z."/>
            <person name="Fang J."/>
            <person name="Liu J."/>
            <person name="Zhang X."/>
            <person name="Zhang Q."/>
            <person name="Hu W."/>
            <person name="Qin Y."/>
            <person name="Wang K."/>
            <person name="Chen L.Y."/>
            <person name="Shirley N."/>
            <person name="Lin Y.R."/>
            <person name="Liu L.Y."/>
            <person name="Hernandez A.G."/>
            <person name="Wright C.L."/>
            <person name="Bulone V."/>
            <person name="Tuskan G.A."/>
            <person name="Heath K."/>
            <person name="Zee F."/>
            <person name="Moore P.H."/>
            <person name="Sunkar R."/>
            <person name="Leebens-Mack J.H."/>
            <person name="Mockler T."/>
            <person name="Bennetzen J.L."/>
            <person name="Freeling M."/>
            <person name="Sankoff D."/>
            <person name="Paterson A.H."/>
            <person name="Zhu X."/>
            <person name="Yang X."/>
            <person name="Smith J.A."/>
            <person name="Cushman J.C."/>
            <person name="Paull R.E."/>
            <person name="Yu Q."/>
        </authorList>
    </citation>
    <scope>NUCLEOTIDE SEQUENCE [LARGE SCALE GENOMIC DNA]</scope>
    <source>
        <strain evidence="4">cv. F153</strain>
    </source>
</reference>
<organism evidence="4 5">
    <name type="scientific">Ananas comosus</name>
    <name type="common">Pineapple</name>
    <name type="synonym">Ananas ananas</name>
    <dbReference type="NCBI Taxonomy" id="4615"/>
    <lineage>
        <taxon>Eukaryota</taxon>
        <taxon>Viridiplantae</taxon>
        <taxon>Streptophyta</taxon>
        <taxon>Embryophyta</taxon>
        <taxon>Tracheophyta</taxon>
        <taxon>Spermatophyta</taxon>
        <taxon>Magnoliopsida</taxon>
        <taxon>Liliopsida</taxon>
        <taxon>Poales</taxon>
        <taxon>Bromeliaceae</taxon>
        <taxon>Bromelioideae</taxon>
        <taxon>Ananas</taxon>
    </lineage>
</organism>
<evidence type="ECO:0000259" key="3">
    <source>
        <dbReference type="Pfam" id="PF07814"/>
    </source>
</evidence>
<feature type="compositionally biased region" description="Low complexity" evidence="2">
    <location>
        <begin position="118"/>
        <end position="128"/>
    </location>
</feature>
<feature type="region of interest" description="Disordered" evidence="2">
    <location>
        <begin position="1"/>
        <end position="78"/>
    </location>
</feature>
<dbReference type="PANTHER" id="PTHR22100">
    <property type="entry name" value="WINGS APART-LIKE PROTEIN HOMOLOG"/>
    <property type="match status" value="1"/>
</dbReference>
<feature type="domain" description="Wings apart-like protein C-terminal" evidence="3">
    <location>
        <begin position="132"/>
        <end position="744"/>
    </location>
</feature>
<dbReference type="SUPFAM" id="SSF48371">
    <property type="entry name" value="ARM repeat"/>
    <property type="match status" value="1"/>
</dbReference>
<dbReference type="Proteomes" id="UP000515123">
    <property type="component" value="Linkage group 3"/>
</dbReference>
<evidence type="ECO:0000256" key="2">
    <source>
        <dbReference type="SAM" id="MobiDB-lite"/>
    </source>
</evidence>
<dbReference type="InterPro" id="IPR039874">
    <property type="entry name" value="WAPL"/>
</dbReference>
<feature type="compositionally biased region" description="Basic residues" evidence="2">
    <location>
        <begin position="1"/>
        <end position="11"/>
    </location>
</feature>
<feature type="compositionally biased region" description="Low complexity" evidence="2">
    <location>
        <begin position="90"/>
        <end position="104"/>
    </location>
</feature>
<dbReference type="InterPro" id="IPR016024">
    <property type="entry name" value="ARM-type_fold"/>
</dbReference>
<feature type="compositionally biased region" description="Low complexity" evidence="2">
    <location>
        <begin position="64"/>
        <end position="78"/>
    </location>
</feature>
<evidence type="ECO:0000313" key="4">
    <source>
        <dbReference type="Proteomes" id="UP000515123"/>
    </source>
</evidence>
<dbReference type="PANTHER" id="PTHR22100:SF13">
    <property type="entry name" value="WINGS APART-LIKE PROTEIN HOMOLOG"/>
    <property type="match status" value="1"/>
</dbReference>
<dbReference type="FunFam" id="1.25.10.10:FF:000519">
    <property type="entry name" value="WAPL (Wings apart-like protein regulation of heterochromatin) protein"/>
    <property type="match status" value="1"/>
</dbReference>
<name>A0A6P5EL50_ANACO</name>
<keyword evidence="4" id="KW-1185">Reference proteome</keyword>
<evidence type="ECO:0000256" key="1">
    <source>
        <dbReference type="ARBA" id="ARBA00006854"/>
    </source>
</evidence>